<dbReference type="SUPFAM" id="SSF50998">
    <property type="entry name" value="Quinoprotein alcohol dehydrogenase-like"/>
    <property type="match status" value="1"/>
</dbReference>
<accession>A0ABS2WPW9</accession>
<reference evidence="3" key="1">
    <citation type="submission" date="2021-02" db="EMBL/GenBank/DDBJ databases">
        <title>Sulfurospirillum tamanensis sp. nov.</title>
        <authorList>
            <person name="Merkel A.Y."/>
        </authorList>
    </citation>
    <scope>NUCLEOTIDE SEQUENCE [LARGE SCALE GENOMIC DNA]</scope>
    <source>
        <strain evidence="3">T05b</strain>
    </source>
</reference>
<reference evidence="2 3" key="3">
    <citation type="submission" date="2021-02" db="EMBL/GenBank/DDBJ databases">
        <authorList>
            <person name="Merkel A.Y."/>
        </authorList>
    </citation>
    <scope>NUCLEOTIDE SEQUENCE [LARGE SCALE GENOMIC DNA]</scope>
    <source>
        <strain evidence="2 3">T05b</strain>
    </source>
</reference>
<comment type="caution">
    <text evidence="2">The sequence shown here is derived from an EMBL/GenBank/DDBJ whole genome shotgun (WGS) entry which is preliminary data.</text>
</comment>
<keyword evidence="3" id="KW-1185">Reference proteome</keyword>
<name>A0ABS2WPW9_9BACT</name>
<dbReference type="PROSITE" id="PS51257">
    <property type="entry name" value="PROKAR_LIPOPROTEIN"/>
    <property type="match status" value="1"/>
</dbReference>
<dbReference type="Gene3D" id="2.130.10.10">
    <property type="entry name" value="YVTN repeat-like/Quinoprotein amine dehydrogenase"/>
    <property type="match status" value="1"/>
</dbReference>
<evidence type="ECO:0000313" key="2">
    <source>
        <dbReference type="EMBL" id="MBN2963643.1"/>
    </source>
</evidence>
<evidence type="ECO:0000259" key="1">
    <source>
        <dbReference type="Pfam" id="PF13360"/>
    </source>
</evidence>
<dbReference type="RefSeq" id="WP_205458078.1">
    <property type="nucleotide sequence ID" value="NZ_JAFHKK010000003.1"/>
</dbReference>
<dbReference type="Pfam" id="PF13360">
    <property type="entry name" value="PQQ_2"/>
    <property type="match status" value="1"/>
</dbReference>
<sequence length="333" mass="36749">MFRIIISTVLVGLFFLGCETKRQNFEPEKVAGSVRYDGTLPASISDVSRYGATLANGQIITKAGLGKVRLPEGYGLLGEFDERFIAASACGKLLVLDATGATVFEYTFEHTVASASVDNNTLAVVDASNRLSLIDMETRTVRYSHKQDNVYALDSRIAAPYFLSSLVLFPTLDGKVVIVDRESATLVRDVVISSEQFFNNVIFLDVVADRMVVATSKRVISINPNATVFLDADVKDVIVLENRVFVFTKDGRVMLADADLNVLKERKFPFAVFSGVMHGEFVYVVEKGGYLIATDLDLTTVNVYKLPDEINAPTFVTHKTVFVDNRSFTLNHQ</sequence>
<proteinExistence type="predicted"/>
<organism evidence="2 3">
    <name type="scientific">Sulfurospirillum tamanense</name>
    <dbReference type="NCBI Taxonomy" id="2813362"/>
    <lineage>
        <taxon>Bacteria</taxon>
        <taxon>Pseudomonadati</taxon>
        <taxon>Campylobacterota</taxon>
        <taxon>Epsilonproteobacteria</taxon>
        <taxon>Campylobacterales</taxon>
        <taxon>Sulfurospirillaceae</taxon>
        <taxon>Sulfurospirillum</taxon>
    </lineage>
</organism>
<feature type="domain" description="Pyrrolo-quinoline quinone repeat" evidence="1">
    <location>
        <begin position="55"/>
        <end position="296"/>
    </location>
</feature>
<evidence type="ECO:0000313" key="3">
    <source>
        <dbReference type="Proteomes" id="UP000703590"/>
    </source>
</evidence>
<gene>
    <name evidence="2" type="ORF">JWV37_02530</name>
</gene>
<reference evidence="2 3" key="2">
    <citation type="submission" date="2021-02" db="EMBL/GenBank/DDBJ databases">
        <title>Sulfurospirillum tamanensis sp. nov.</title>
        <authorList>
            <person name="Frolova A."/>
            <person name="Merkel A."/>
            <person name="Slobodkin A."/>
        </authorList>
    </citation>
    <scope>NUCLEOTIDE SEQUENCE [LARGE SCALE GENOMIC DNA]</scope>
    <source>
        <strain evidence="2 3">T05b</strain>
    </source>
</reference>
<dbReference type="EMBL" id="JAFHKK010000003">
    <property type="protein sequence ID" value="MBN2963643.1"/>
    <property type="molecule type" value="Genomic_DNA"/>
</dbReference>
<dbReference type="Proteomes" id="UP000703590">
    <property type="component" value="Unassembled WGS sequence"/>
</dbReference>
<dbReference type="InterPro" id="IPR011047">
    <property type="entry name" value="Quinoprotein_ADH-like_sf"/>
</dbReference>
<dbReference type="InterPro" id="IPR002372">
    <property type="entry name" value="PQQ_rpt_dom"/>
</dbReference>
<protein>
    <submittedName>
        <fullName evidence="2">PQQ-binding-like beta-propeller repeat protein</fullName>
    </submittedName>
</protein>
<dbReference type="InterPro" id="IPR015943">
    <property type="entry name" value="WD40/YVTN_repeat-like_dom_sf"/>
</dbReference>